<name>A0ABS5ZIQ3_9GAMM</name>
<dbReference type="EMBL" id="JAGSOY010000125">
    <property type="protein sequence ID" value="MBU2713964.1"/>
    <property type="molecule type" value="Genomic_DNA"/>
</dbReference>
<organism evidence="1 2">
    <name type="scientific">Zooshikella harenae</name>
    <dbReference type="NCBI Taxonomy" id="2827238"/>
    <lineage>
        <taxon>Bacteria</taxon>
        <taxon>Pseudomonadati</taxon>
        <taxon>Pseudomonadota</taxon>
        <taxon>Gammaproteobacteria</taxon>
        <taxon>Oceanospirillales</taxon>
        <taxon>Zooshikellaceae</taxon>
        <taxon>Zooshikella</taxon>
    </lineage>
</organism>
<comment type="caution">
    <text evidence="1">The sequence shown here is derived from an EMBL/GenBank/DDBJ whole genome shotgun (WGS) entry which is preliminary data.</text>
</comment>
<reference evidence="1 2" key="1">
    <citation type="submission" date="2021-04" db="EMBL/GenBank/DDBJ databases">
        <authorList>
            <person name="Pira H."/>
            <person name="Risdian C."/>
            <person name="Wink J."/>
        </authorList>
    </citation>
    <scope>NUCLEOTIDE SEQUENCE [LARGE SCALE GENOMIC DNA]</scope>
    <source>
        <strain evidence="1 2">WH53</strain>
    </source>
</reference>
<proteinExistence type="predicted"/>
<keyword evidence="2" id="KW-1185">Reference proteome</keyword>
<accession>A0ABS5ZIQ3</accession>
<gene>
    <name evidence="1" type="ORF">KCG35_23190</name>
</gene>
<sequence>MQYRTKQNDSLDAICWYYYDKPREVGYYVLNVLAANPDLAELGPVLPAGLTLELPDIPPPSNPTDKLWD</sequence>
<dbReference type="Proteomes" id="UP000690515">
    <property type="component" value="Unassembled WGS sequence"/>
</dbReference>
<dbReference type="InterPro" id="IPR008861">
    <property type="entry name" value="GpX-like"/>
</dbReference>
<dbReference type="Pfam" id="PF05489">
    <property type="entry name" value="Phage_tail_X"/>
    <property type="match status" value="1"/>
</dbReference>
<protein>
    <submittedName>
        <fullName evidence="1">Tail protein X</fullName>
    </submittedName>
</protein>
<evidence type="ECO:0000313" key="1">
    <source>
        <dbReference type="EMBL" id="MBU2713964.1"/>
    </source>
</evidence>
<evidence type="ECO:0000313" key="2">
    <source>
        <dbReference type="Proteomes" id="UP000690515"/>
    </source>
</evidence>
<dbReference type="RefSeq" id="WP_215822240.1">
    <property type="nucleotide sequence ID" value="NZ_JAGSOY010000125.1"/>
</dbReference>